<evidence type="ECO:0000256" key="1">
    <source>
        <dbReference type="PROSITE-ProRule" id="PRU00169"/>
    </source>
</evidence>
<accession>A0A6M8EKM9</accession>
<name>A0A6M8EKM9_9BACT</name>
<dbReference type="Gene3D" id="3.40.50.2300">
    <property type="match status" value="1"/>
</dbReference>
<dbReference type="SUPFAM" id="SSF52172">
    <property type="entry name" value="CheY-like"/>
    <property type="match status" value="1"/>
</dbReference>
<organism evidence="3 4">
    <name type="scientific">Arcobacter acticola</name>
    <dbReference type="NCBI Taxonomy" id="1849015"/>
    <lineage>
        <taxon>Bacteria</taxon>
        <taxon>Pseudomonadati</taxon>
        <taxon>Campylobacterota</taxon>
        <taxon>Epsilonproteobacteria</taxon>
        <taxon>Campylobacterales</taxon>
        <taxon>Arcobacteraceae</taxon>
        <taxon>Arcobacter</taxon>
    </lineage>
</organism>
<dbReference type="SMART" id="SM00448">
    <property type="entry name" value="REC"/>
    <property type="match status" value="1"/>
</dbReference>
<dbReference type="AlphaFoldDB" id="A0A6M8EKM9"/>
<dbReference type="PROSITE" id="PS50110">
    <property type="entry name" value="RESPONSE_REGULATORY"/>
    <property type="match status" value="1"/>
</dbReference>
<reference evidence="3 4" key="1">
    <citation type="submission" date="2019-08" db="EMBL/GenBank/DDBJ databases">
        <title>Complete genome sequence of Arcobacter acticola.</title>
        <authorList>
            <person name="Miller W."/>
        </authorList>
    </citation>
    <scope>NUCLEOTIDE SEQUENCE [LARGE SCALE GENOMIC DNA]</scope>
    <source>
        <strain evidence="3 4">KCTC 52212</strain>
    </source>
</reference>
<sequence>MNILIIENEIYLAQKVVSRLLDDGHSCDYIESPNIDNLTKEYDTILLSTSLPSALCKNIIKRYSENAIILLLVSYISDETVTNPIKDGAKDYIMKPFIMDELVRKIYHYKECRSIRRELQTLREYFNFTMAEIDTTDVLLPPSFPTLVETNSQKCADKLVFELSRKMDLPITFISLTSSLWQKQINAIQGKTIIYLTDYHTLKKNAKENVIKIIEDKNCIISTLEQENDFPFRKIEFNNENILLGGASKIMTINDYVKMMVLSYQNKYPDTELSKKLGISRKSLWEKRKKLDIEKKK</sequence>
<evidence type="ECO:0000313" key="3">
    <source>
        <dbReference type="EMBL" id="QKE27411.1"/>
    </source>
</evidence>
<protein>
    <submittedName>
        <fullName evidence="3">Response regulator receiver domain-containing protein</fullName>
    </submittedName>
</protein>
<gene>
    <name evidence="3" type="ORF">AACT_0179</name>
</gene>
<dbReference type="EMBL" id="CP042652">
    <property type="protein sequence ID" value="QKE27411.1"/>
    <property type="molecule type" value="Genomic_DNA"/>
</dbReference>
<feature type="domain" description="Response regulatory" evidence="2">
    <location>
        <begin position="2"/>
        <end position="110"/>
    </location>
</feature>
<dbReference type="Proteomes" id="UP000503483">
    <property type="component" value="Chromosome"/>
</dbReference>
<keyword evidence="4" id="KW-1185">Reference proteome</keyword>
<comment type="caution">
    <text evidence="1">Lacks conserved residue(s) required for the propagation of feature annotation.</text>
</comment>
<evidence type="ECO:0000313" key="4">
    <source>
        <dbReference type="Proteomes" id="UP000503483"/>
    </source>
</evidence>
<evidence type="ECO:0000259" key="2">
    <source>
        <dbReference type="PROSITE" id="PS50110"/>
    </source>
</evidence>
<dbReference type="GO" id="GO:0000160">
    <property type="term" value="P:phosphorelay signal transduction system"/>
    <property type="evidence" value="ECO:0007669"/>
    <property type="project" value="InterPro"/>
</dbReference>
<dbReference type="InterPro" id="IPR001789">
    <property type="entry name" value="Sig_transdc_resp-reg_receiver"/>
</dbReference>
<proteinExistence type="predicted"/>
<dbReference type="RefSeq" id="WP_172124096.1">
    <property type="nucleotide sequence ID" value="NZ_CP042652.1"/>
</dbReference>
<dbReference type="KEGG" id="paco:AACT_0179"/>
<dbReference type="InterPro" id="IPR011006">
    <property type="entry name" value="CheY-like_superfamily"/>
</dbReference>